<dbReference type="Pfam" id="PF02601">
    <property type="entry name" value="Exonuc_VII_L"/>
    <property type="match status" value="1"/>
</dbReference>
<evidence type="ECO:0000256" key="5">
    <source>
        <dbReference type="HAMAP-Rule" id="MF_00378"/>
    </source>
</evidence>
<comment type="catalytic activity">
    <reaction evidence="5 6">
        <text>Exonucleolytic cleavage in either 5'- to 3'- or 3'- to 5'-direction to yield nucleoside 5'-phosphates.</text>
        <dbReference type="EC" id="3.1.11.6"/>
    </reaction>
</comment>
<evidence type="ECO:0000256" key="3">
    <source>
        <dbReference type="ARBA" id="ARBA00022801"/>
    </source>
</evidence>
<name>A0A5B9PBA7_9BACT</name>
<reference evidence="9 10" key="1">
    <citation type="submission" date="2019-08" db="EMBL/GenBank/DDBJ databases">
        <title>Deep-cultivation of Planctomycetes and their phenomic and genomic characterization uncovers novel biology.</title>
        <authorList>
            <person name="Wiegand S."/>
            <person name="Jogler M."/>
            <person name="Boedeker C."/>
            <person name="Pinto D."/>
            <person name="Vollmers J."/>
            <person name="Rivas-Marin E."/>
            <person name="Kohn T."/>
            <person name="Peeters S.H."/>
            <person name="Heuer A."/>
            <person name="Rast P."/>
            <person name="Oberbeckmann S."/>
            <person name="Bunk B."/>
            <person name="Jeske O."/>
            <person name="Meyerdierks A."/>
            <person name="Storesund J.E."/>
            <person name="Kallscheuer N."/>
            <person name="Luecker S."/>
            <person name="Lage O.M."/>
            <person name="Pohl T."/>
            <person name="Merkel B.J."/>
            <person name="Hornburger P."/>
            <person name="Mueller R.-W."/>
            <person name="Bruemmer F."/>
            <person name="Labrenz M."/>
            <person name="Spormann A.M."/>
            <person name="Op den Camp H."/>
            <person name="Overmann J."/>
            <person name="Amann R."/>
            <person name="Jetten M.S.M."/>
            <person name="Mascher T."/>
            <person name="Medema M.H."/>
            <person name="Devos D.P."/>
            <person name="Kaster A.-K."/>
            <person name="Ovreas L."/>
            <person name="Rohde M."/>
            <person name="Galperin M.Y."/>
            <person name="Jogler C."/>
        </authorList>
    </citation>
    <scope>NUCLEOTIDE SEQUENCE [LARGE SCALE GENOMIC DNA]</scope>
    <source>
        <strain evidence="9 10">FC18</strain>
    </source>
</reference>
<dbReference type="GO" id="GO:0009318">
    <property type="term" value="C:exodeoxyribonuclease VII complex"/>
    <property type="evidence" value="ECO:0007669"/>
    <property type="project" value="UniProtKB-UniRule"/>
</dbReference>
<dbReference type="OrthoDB" id="9802795at2"/>
<feature type="domain" description="OB-fold nucleic acid binding" evidence="8">
    <location>
        <begin position="5"/>
        <end position="97"/>
    </location>
</feature>
<comment type="subcellular location">
    <subcellularLocation>
        <location evidence="5 6">Cytoplasm</location>
    </subcellularLocation>
</comment>
<dbReference type="Proteomes" id="UP000322214">
    <property type="component" value="Chromosome"/>
</dbReference>
<dbReference type="CDD" id="cd04489">
    <property type="entry name" value="ExoVII_LU_OBF"/>
    <property type="match status" value="1"/>
</dbReference>
<proteinExistence type="inferred from homology"/>
<gene>
    <name evidence="5 9" type="primary">xseA</name>
    <name evidence="9" type="ORF">MFFC18_34750</name>
</gene>
<dbReference type="GO" id="GO:0006308">
    <property type="term" value="P:DNA catabolic process"/>
    <property type="evidence" value="ECO:0007669"/>
    <property type="project" value="UniProtKB-UniRule"/>
</dbReference>
<dbReference type="NCBIfam" id="TIGR00237">
    <property type="entry name" value="xseA"/>
    <property type="match status" value="1"/>
</dbReference>
<evidence type="ECO:0000256" key="4">
    <source>
        <dbReference type="ARBA" id="ARBA00022839"/>
    </source>
</evidence>
<keyword evidence="2 5" id="KW-0540">Nuclease</keyword>
<organism evidence="9 10">
    <name type="scientific">Mariniblastus fucicola</name>
    <dbReference type="NCBI Taxonomy" id="980251"/>
    <lineage>
        <taxon>Bacteria</taxon>
        <taxon>Pseudomonadati</taxon>
        <taxon>Planctomycetota</taxon>
        <taxon>Planctomycetia</taxon>
        <taxon>Pirellulales</taxon>
        <taxon>Pirellulaceae</taxon>
        <taxon>Mariniblastus</taxon>
    </lineage>
</organism>
<dbReference type="InterPro" id="IPR025824">
    <property type="entry name" value="OB-fold_nuc-bd_dom"/>
</dbReference>
<evidence type="ECO:0000259" key="8">
    <source>
        <dbReference type="Pfam" id="PF13742"/>
    </source>
</evidence>
<dbReference type="GO" id="GO:0003676">
    <property type="term" value="F:nucleic acid binding"/>
    <property type="evidence" value="ECO:0007669"/>
    <property type="project" value="InterPro"/>
</dbReference>
<dbReference type="Pfam" id="PF13742">
    <property type="entry name" value="tRNA_anti_2"/>
    <property type="match status" value="1"/>
</dbReference>
<accession>A0A5B9PBA7</accession>
<evidence type="ECO:0000313" key="9">
    <source>
        <dbReference type="EMBL" id="QEG23574.1"/>
    </source>
</evidence>
<comment type="similarity">
    <text evidence="5 6">Belongs to the XseA family.</text>
</comment>
<dbReference type="KEGG" id="mff:MFFC18_34750"/>
<dbReference type="GO" id="GO:0008855">
    <property type="term" value="F:exodeoxyribonuclease VII activity"/>
    <property type="evidence" value="ECO:0007669"/>
    <property type="project" value="UniProtKB-UniRule"/>
</dbReference>
<dbReference type="STRING" id="980251.GCA_001642875_04478"/>
<keyword evidence="1 5" id="KW-0963">Cytoplasm</keyword>
<dbReference type="EC" id="3.1.11.6" evidence="5"/>
<dbReference type="HAMAP" id="MF_00378">
    <property type="entry name" value="Exonuc_7_L"/>
    <property type="match status" value="1"/>
</dbReference>
<dbReference type="RefSeq" id="WP_075086369.1">
    <property type="nucleotide sequence ID" value="NZ_CP042912.1"/>
</dbReference>
<dbReference type="PANTHER" id="PTHR30008:SF0">
    <property type="entry name" value="EXODEOXYRIBONUCLEASE 7 LARGE SUBUNIT"/>
    <property type="match status" value="1"/>
</dbReference>
<evidence type="ECO:0000256" key="6">
    <source>
        <dbReference type="RuleBase" id="RU004355"/>
    </source>
</evidence>
<dbReference type="PANTHER" id="PTHR30008">
    <property type="entry name" value="EXODEOXYRIBONUCLEASE 7 LARGE SUBUNIT"/>
    <property type="match status" value="1"/>
</dbReference>
<dbReference type="AlphaFoldDB" id="A0A5B9PBA7"/>
<evidence type="ECO:0000256" key="2">
    <source>
        <dbReference type="ARBA" id="ARBA00022722"/>
    </source>
</evidence>
<keyword evidence="3 5" id="KW-0378">Hydrolase</keyword>
<protein>
    <recommendedName>
        <fullName evidence="5">Exodeoxyribonuclease 7 large subunit</fullName>
        <ecNumber evidence="5">3.1.11.6</ecNumber>
    </recommendedName>
    <alternativeName>
        <fullName evidence="5">Exodeoxyribonuclease VII large subunit</fullName>
        <shortName evidence="5">Exonuclease VII large subunit</shortName>
    </alternativeName>
</protein>
<evidence type="ECO:0000259" key="7">
    <source>
        <dbReference type="Pfam" id="PF02601"/>
    </source>
</evidence>
<feature type="domain" description="Exonuclease VII large subunit C-terminal" evidence="7">
    <location>
        <begin position="120"/>
        <end position="339"/>
    </location>
</feature>
<comment type="function">
    <text evidence="5">Bidirectionally degrades single-stranded DNA into large acid-insoluble oligonucleotides, which are then degraded further into small acid-soluble oligonucleotides.</text>
</comment>
<keyword evidence="10" id="KW-1185">Reference proteome</keyword>
<sequence>MKPVSVSVLTDAIRHTLNQKFGRVFVAAEISGITRPQSGHIYLTLKDEFAQISGVVWRTTAEQLKFDLEDGQKVVCGGYVDLYPQRGTYQLIIQQVQPVGIGELELAFRQLHAKLKNEGLFSPEHKKTLPRYPRRVALVTSPTGAAIRDFLQVLHRRWKNIEVTVLPVKVQGPGSANQIAAAIRSISRMAESPDVVVVTRGGGSKEDLWSFNEESVCRAVFDCPVPVISAVGHEVDVALSDLVADVRALTPSEAAERLVPDQAEFLKQLDNVRTRMTRALRDRLESATTELEQIAARPVFSRPMVLVERNAQLVDELQRRMNLAMKRQTEIASSEVGSLAGRLDSINPLAVLSRGYSLTSKVDGESRTLVGDSGMLTEGDEIETRLAQGTVTSKVVKTNR</sequence>
<dbReference type="EMBL" id="CP042912">
    <property type="protein sequence ID" value="QEG23574.1"/>
    <property type="molecule type" value="Genomic_DNA"/>
</dbReference>
<keyword evidence="4 5" id="KW-0269">Exonuclease</keyword>
<evidence type="ECO:0000313" key="10">
    <source>
        <dbReference type="Proteomes" id="UP000322214"/>
    </source>
</evidence>
<evidence type="ECO:0000256" key="1">
    <source>
        <dbReference type="ARBA" id="ARBA00022490"/>
    </source>
</evidence>
<dbReference type="InterPro" id="IPR020579">
    <property type="entry name" value="Exonuc_VII_lsu_C"/>
</dbReference>
<dbReference type="GO" id="GO:0005737">
    <property type="term" value="C:cytoplasm"/>
    <property type="evidence" value="ECO:0007669"/>
    <property type="project" value="UniProtKB-SubCell"/>
</dbReference>
<comment type="subunit">
    <text evidence="5">Heterooligomer composed of large and small subunits.</text>
</comment>
<dbReference type="InterPro" id="IPR003753">
    <property type="entry name" value="Exonuc_VII_L"/>
</dbReference>